<dbReference type="SUPFAM" id="SSF57756">
    <property type="entry name" value="Retrovirus zinc finger-like domains"/>
    <property type="match status" value="1"/>
</dbReference>
<organism evidence="4 5">
    <name type="scientific">Nicotiana sylvestris</name>
    <name type="common">Wood tobacco</name>
    <name type="synonym">South American tobacco</name>
    <dbReference type="NCBI Taxonomy" id="4096"/>
    <lineage>
        <taxon>Eukaryota</taxon>
        <taxon>Viridiplantae</taxon>
        <taxon>Streptophyta</taxon>
        <taxon>Embryophyta</taxon>
        <taxon>Tracheophyta</taxon>
        <taxon>Spermatophyta</taxon>
        <taxon>Magnoliopsida</taxon>
        <taxon>eudicotyledons</taxon>
        <taxon>Gunneridae</taxon>
        <taxon>Pentapetalae</taxon>
        <taxon>asterids</taxon>
        <taxon>lamiids</taxon>
        <taxon>Solanales</taxon>
        <taxon>Solanaceae</taxon>
        <taxon>Nicotianoideae</taxon>
        <taxon>Nicotianeae</taxon>
        <taxon>Nicotiana</taxon>
    </lineage>
</organism>
<dbReference type="PANTHER" id="PTHR33325">
    <property type="entry name" value="ZINC FINGER, CCHC-TYPE-RELATED"/>
    <property type="match status" value="1"/>
</dbReference>
<evidence type="ECO:0000256" key="2">
    <source>
        <dbReference type="SAM" id="MobiDB-lite"/>
    </source>
</evidence>
<dbReference type="InterPro" id="IPR001878">
    <property type="entry name" value="Znf_CCHC"/>
</dbReference>
<dbReference type="GO" id="GO:0003676">
    <property type="term" value="F:nucleic acid binding"/>
    <property type="evidence" value="ECO:0007669"/>
    <property type="project" value="InterPro"/>
</dbReference>
<sequence>MSNLSKLEFMTLDISEKNCLSWVLDAEIHLAVKGLGDTITQGNEASIQDKAKAMIFLRHHLDEGLKVEYLTVNDPLELWTDLKERYDQLKATVLPRARYEWMHLRLQDFKTVSEYNSVVFRITSQLKLCRDVMNDEDLLAKTLTTFHASNTVLQQQYRERGFKKYSELISCLLMVEQHNTLLLKNHEARPTGSAPLPKANMVARCDKYGKRQNNNHGHMNVRRHDNGKRRYNSRHRGGHGKRENNMGSQNNPSKGKSGNCHRCGMKGHWKIECRVPEHFVRIYQNSIKRKANNIGASSANAPVESHLTFKNNFKAGPSNKNDDNADANLALNGDDFQGLDDLTHLEVEDFFGD</sequence>
<reference evidence="4" key="1">
    <citation type="journal article" date="2013" name="Genome Biol.">
        <title>Reference genomes and transcriptomes of Nicotiana sylvestris and Nicotiana tomentosiformis.</title>
        <authorList>
            <person name="Sierro N."/>
            <person name="Battey J.N."/>
            <person name="Ouadi S."/>
            <person name="Bovet L."/>
            <person name="Goepfert S."/>
            <person name="Bakaher N."/>
            <person name="Peitsch M.C."/>
            <person name="Ivanov N.V."/>
        </authorList>
    </citation>
    <scope>NUCLEOTIDE SEQUENCE [LARGE SCALE GENOMIC DNA]</scope>
</reference>
<dbReference type="PROSITE" id="PS50158">
    <property type="entry name" value="ZF_CCHC"/>
    <property type="match status" value="1"/>
</dbReference>
<dbReference type="InterPro" id="IPR036875">
    <property type="entry name" value="Znf_CCHC_sf"/>
</dbReference>
<dbReference type="eggNOG" id="ENOG502QWN0">
    <property type="taxonomic scope" value="Eukaryota"/>
</dbReference>
<dbReference type="RefSeq" id="XP_009778345.1">
    <property type="nucleotide sequence ID" value="XM_009780043.1"/>
</dbReference>
<feature type="compositionally biased region" description="Basic residues" evidence="2">
    <location>
        <begin position="219"/>
        <end position="239"/>
    </location>
</feature>
<dbReference type="AlphaFoldDB" id="A0A1U7WVS9"/>
<feature type="compositionally biased region" description="Polar residues" evidence="2">
    <location>
        <begin position="245"/>
        <end position="256"/>
    </location>
</feature>
<protein>
    <submittedName>
        <fullName evidence="5">Uncharacterized protein LOC104227738</fullName>
    </submittedName>
</protein>
<evidence type="ECO:0000313" key="5">
    <source>
        <dbReference type="RefSeq" id="XP_009778345.1"/>
    </source>
</evidence>
<dbReference type="PANTHER" id="PTHR33325:SF5">
    <property type="entry name" value="TRANSCRIPTION FACTOR INTERACTOR AND REGULATOR CCHC(ZN) FAMILY"/>
    <property type="match status" value="1"/>
</dbReference>
<reference evidence="5" key="2">
    <citation type="submission" date="2025-08" db="UniProtKB">
        <authorList>
            <consortium name="RefSeq"/>
        </authorList>
    </citation>
    <scope>IDENTIFICATION</scope>
    <source>
        <tissue evidence="5">Leaf</tissue>
    </source>
</reference>
<dbReference type="GO" id="GO:0008270">
    <property type="term" value="F:zinc ion binding"/>
    <property type="evidence" value="ECO:0007669"/>
    <property type="project" value="UniProtKB-KW"/>
</dbReference>
<dbReference type="Proteomes" id="UP000189701">
    <property type="component" value="Unplaced"/>
</dbReference>
<keyword evidence="4" id="KW-1185">Reference proteome</keyword>
<accession>A0A1U7WVS9</accession>
<evidence type="ECO:0000313" key="4">
    <source>
        <dbReference type="Proteomes" id="UP000189701"/>
    </source>
</evidence>
<feature type="domain" description="CCHC-type" evidence="3">
    <location>
        <begin position="260"/>
        <end position="274"/>
    </location>
</feature>
<proteinExistence type="predicted"/>
<keyword evidence="1" id="KW-0863">Zinc-finger</keyword>
<evidence type="ECO:0000259" key="3">
    <source>
        <dbReference type="PROSITE" id="PS50158"/>
    </source>
</evidence>
<dbReference type="OrthoDB" id="1291547at2759"/>
<gene>
    <name evidence="5" type="primary">LOC104227738</name>
</gene>
<evidence type="ECO:0000256" key="1">
    <source>
        <dbReference type="PROSITE-ProRule" id="PRU00047"/>
    </source>
</evidence>
<name>A0A1U7WVS9_NICSY</name>
<keyword evidence="1" id="KW-0862">Zinc</keyword>
<feature type="region of interest" description="Disordered" evidence="2">
    <location>
        <begin position="209"/>
        <end position="259"/>
    </location>
</feature>
<keyword evidence="1" id="KW-0479">Metal-binding</keyword>